<dbReference type="EMBL" id="JACGCM010001948">
    <property type="protein sequence ID" value="KAF6146935.1"/>
    <property type="molecule type" value="Genomic_DNA"/>
</dbReference>
<evidence type="ECO:0000313" key="1">
    <source>
        <dbReference type="EMBL" id="KAF6146935.1"/>
    </source>
</evidence>
<accession>A0A7J7LWE1</accession>
<dbReference type="AlphaFoldDB" id="A0A7J7LWE1"/>
<feature type="non-terminal residue" evidence="1">
    <location>
        <position position="1"/>
    </location>
</feature>
<organism evidence="1 2">
    <name type="scientific">Kingdonia uniflora</name>
    <dbReference type="NCBI Taxonomy" id="39325"/>
    <lineage>
        <taxon>Eukaryota</taxon>
        <taxon>Viridiplantae</taxon>
        <taxon>Streptophyta</taxon>
        <taxon>Embryophyta</taxon>
        <taxon>Tracheophyta</taxon>
        <taxon>Spermatophyta</taxon>
        <taxon>Magnoliopsida</taxon>
        <taxon>Ranunculales</taxon>
        <taxon>Circaeasteraceae</taxon>
        <taxon>Kingdonia</taxon>
    </lineage>
</organism>
<proteinExistence type="predicted"/>
<dbReference type="Proteomes" id="UP000541444">
    <property type="component" value="Unassembled WGS sequence"/>
</dbReference>
<dbReference type="InterPro" id="IPR011990">
    <property type="entry name" value="TPR-like_helical_dom_sf"/>
</dbReference>
<comment type="caution">
    <text evidence="1">The sequence shown here is derived from an EMBL/GenBank/DDBJ whole genome shotgun (WGS) entry which is preliminary data.</text>
</comment>
<reference evidence="1 2" key="1">
    <citation type="journal article" date="2020" name="IScience">
        <title>Genome Sequencing of the Endangered Kingdonia uniflora (Circaeasteraceae, Ranunculales) Reveals Potential Mechanisms of Evolutionary Specialization.</title>
        <authorList>
            <person name="Sun Y."/>
            <person name="Deng T."/>
            <person name="Zhang A."/>
            <person name="Moore M.J."/>
            <person name="Landis J.B."/>
            <person name="Lin N."/>
            <person name="Zhang H."/>
            <person name="Zhang X."/>
            <person name="Huang J."/>
            <person name="Zhang X."/>
            <person name="Sun H."/>
            <person name="Wang H."/>
        </authorList>
    </citation>
    <scope>NUCLEOTIDE SEQUENCE [LARGE SCALE GENOMIC DNA]</scope>
    <source>
        <strain evidence="1">TB1705</strain>
        <tissue evidence="1">Leaf</tissue>
    </source>
</reference>
<dbReference type="OrthoDB" id="10401298at2759"/>
<evidence type="ECO:0000313" key="2">
    <source>
        <dbReference type="Proteomes" id="UP000541444"/>
    </source>
</evidence>
<sequence>MPETVSRLFVEQNLLDYLWRHLLKENFHAMKKHLLNYDLAYPSDRVRKIYDGFPHVLVPQHLGDDDDMQKISEALGAAKTRVECSSSFLKLQSSKPLFPLSRSLILLTASFHFHYSTLLTALISFLRWSAEFGASKNGSPELHDMLAEYIFSESPELVIMLRDLVLPFYL</sequence>
<name>A0A7J7LWE1_9MAGN</name>
<protein>
    <submittedName>
        <fullName evidence="1">Uncharacterized protein</fullName>
    </submittedName>
</protein>
<gene>
    <name evidence="1" type="ORF">GIB67_036654</name>
</gene>
<dbReference type="Gene3D" id="1.25.40.10">
    <property type="entry name" value="Tetratricopeptide repeat domain"/>
    <property type="match status" value="1"/>
</dbReference>
<keyword evidence="2" id="KW-1185">Reference proteome</keyword>